<evidence type="ECO:0000256" key="1">
    <source>
        <dbReference type="ARBA" id="ARBA00023015"/>
    </source>
</evidence>
<feature type="domain" description="NAC" evidence="5">
    <location>
        <begin position="22"/>
        <end position="126"/>
    </location>
</feature>
<organism evidence="6 7">
    <name type="scientific">Fraxinus pennsylvanica</name>
    <dbReference type="NCBI Taxonomy" id="56036"/>
    <lineage>
        <taxon>Eukaryota</taxon>
        <taxon>Viridiplantae</taxon>
        <taxon>Streptophyta</taxon>
        <taxon>Embryophyta</taxon>
        <taxon>Tracheophyta</taxon>
        <taxon>Spermatophyta</taxon>
        <taxon>Magnoliopsida</taxon>
        <taxon>eudicotyledons</taxon>
        <taxon>Gunneridae</taxon>
        <taxon>Pentapetalae</taxon>
        <taxon>asterids</taxon>
        <taxon>lamiids</taxon>
        <taxon>Lamiales</taxon>
        <taxon>Oleaceae</taxon>
        <taxon>Oleeae</taxon>
        <taxon>Fraxinus</taxon>
    </lineage>
</organism>
<gene>
    <name evidence="6" type="ORF">FPE_LOCUS2254</name>
</gene>
<keyword evidence="1" id="KW-0805">Transcription regulation</keyword>
<evidence type="ECO:0000256" key="3">
    <source>
        <dbReference type="ARBA" id="ARBA00023163"/>
    </source>
</evidence>
<dbReference type="Proteomes" id="UP000834106">
    <property type="component" value="Chromosome 1"/>
</dbReference>
<evidence type="ECO:0000313" key="6">
    <source>
        <dbReference type="EMBL" id="CAI9754823.1"/>
    </source>
</evidence>
<dbReference type="PANTHER" id="PTHR31719:SF130">
    <property type="entry name" value="NAC DOMAIN-CONTAINING PROTEIN 18"/>
    <property type="match status" value="1"/>
</dbReference>
<evidence type="ECO:0000259" key="5">
    <source>
        <dbReference type="PROSITE" id="PS51005"/>
    </source>
</evidence>
<protein>
    <recommendedName>
        <fullName evidence="5">NAC domain-containing protein</fullName>
    </recommendedName>
</protein>
<evidence type="ECO:0000256" key="4">
    <source>
        <dbReference type="ARBA" id="ARBA00023242"/>
    </source>
</evidence>
<dbReference type="PANTHER" id="PTHR31719">
    <property type="entry name" value="NAC TRANSCRIPTION FACTOR 56"/>
    <property type="match status" value="1"/>
</dbReference>
<evidence type="ECO:0000313" key="7">
    <source>
        <dbReference type="Proteomes" id="UP000834106"/>
    </source>
</evidence>
<accession>A0AAD1YPD0</accession>
<dbReference type="GO" id="GO:0006355">
    <property type="term" value="P:regulation of DNA-templated transcription"/>
    <property type="evidence" value="ECO:0007669"/>
    <property type="project" value="InterPro"/>
</dbReference>
<sequence>MSFQSTTNVGVGDGNGGEDIKLPIGFRFRPTDEEVLLHYLIRKIYSLPLPATVITQPDVSKFTPWDLPGDLKEKRYFFSKRNMNVMNNRSSFSASCGYWKPTGQDSQIVAPGTNRVIGMKKSLVFY</sequence>
<name>A0AAD1YPD0_9LAMI</name>
<reference evidence="6" key="1">
    <citation type="submission" date="2023-05" db="EMBL/GenBank/DDBJ databases">
        <authorList>
            <person name="Huff M."/>
        </authorList>
    </citation>
    <scope>NUCLEOTIDE SEQUENCE</scope>
</reference>
<keyword evidence="4" id="KW-0539">Nucleus</keyword>
<dbReference type="GO" id="GO:0003677">
    <property type="term" value="F:DNA binding"/>
    <property type="evidence" value="ECO:0007669"/>
    <property type="project" value="UniProtKB-KW"/>
</dbReference>
<evidence type="ECO:0000256" key="2">
    <source>
        <dbReference type="ARBA" id="ARBA00023125"/>
    </source>
</evidence>
<dbReference type="InterPro" id="IPR036093">
    <property type="entry name" value="NAC_dom_sf"/>
</dbReference>
<dbReference type="SUPFAM" id="SSF101941">
    <property type="entry name" value="NAC domain"/>
    <property type="match status" value="1"/>
</dbReference>
<dbReference type="InterPro" id="IPR003441">
    <property type="entry name" value="NAC-dom"/>
</dbReference>
<keyword evidence="7" id="KW-1185">Reference proteome</keyword>
<proteinExistence type="predicted"/>
<dbReference type="AlphaFoldDB" id="A0AAD1YPD0"/>
<keyword evidence="3" id="KW-0804">Transcription</keyword>
<dbReference type="Pfam" id="PF02365">
    <property type="entry name" value="NAM"/>
    <property type="match status" value="1"/>
</dbReference>
<dbReference type="Gene3D" id="2.170.150.80">
    <property type="entry name" value="NAC domain"/>
    <property type="match status" value="1"/>
</dbReference>
<keyword evidence="2" id="KW-0238">DNA-binding</keyword>
<dbReference type="EMBL" id="OU503036">
    <property type="protein sequence ID" value="CAI9754823.1"/>
    <property type="molecule type" value="Genomic_DNA"/>
</dbReference>
<dbReference type="PROSITE" id="PS51005">
    <property type="entry name" value="NAC"/>
    <property type="match status" value="1"/>
</dbReference>